<evidence type="ECO:0000313" key="4">
    <source>
        <dbReference type="EMBL" id="KIJ45368.1"/>
    </source>
</evidence>
<gene>
    <name evidence="4" type="ORF">M422DRAFT_166918</name>
</gene>
<keyword evidence="5" id="KW-1185">Reference proteome</keyword>
<sequence length="78" mass="8377">LEGHSSRVTSVAFSFDNTHIVLRSSDNTVRMCDVSSGMLQVTLEGHLADAKSVALSSDNTRIASGLRIKQFGCGIHFP</sequence>
<dbReference type="Gene3D" id="2.130.10.10">
    <property type="entry name" value="YVTN repeat-like/Quinoprotein amine dehydrogenase"/>
    <property type="match status" value="1"/>
</dbReference>
<dbReference type="OrthoDB" id="4161138at2759"/>
<evidence type="ECO:0000256" key="1">
    <source>
        <dbReference type="ARBA" id="ARBA00022574"/>
    </source>
</evidence>
<dbReference type="Proteomes" id="UP000054279">
    <property type="component" value="Unassembled WGS sequence"/>
</dbReference>
<feature type="repeat" description="WD" evidence="3">
    <location>
        <begin position="1"/>
        <end position="42"/>
    </location>
</feature>
<dbReference type="PANTHER" id="PTHR19848">
    <property type="entry name" value="WD40 REPEAT PROTEIN"/>
    <property type="match status" value="1"/>
</dbReference>
<protein>
    <submittedName>
        <fullName evidence="4">Uncharacterized protein</fullName>
    </submittedName>
</protein>
<accession>A0A0C9UR45</accession>
<feature type="non-terminal residue" evidence="4">
    <location>
        <position position="1"/>
    </location>
</feature>
<dbReference type="AlphaFoldDB" id="A0A0C9UR45"/>
<reference evidence="4 5" key="1">
    <citation type="submission" date="2014-06" db="EMBL/GenBank/DDBJ databases">
        <title>Evolutionary Origins and Diversification of the Mycorrhizal Mutualists.</title>
        <authorList>
            <consortium name="DOE Joint Genome Institute"/>
            <consortium name="Mycorrhizal Genomics Consortium"/>
            <person name="Kohler A."/>
            <person name="Kuo A."/>
            <person name="Nagy L.G."/>
            <person name="Floudas D."/>
            <person name="Copeland A."/>
            <person name="Barry K.W."/>
            <person name="Cichocki N."/>
            <person name="Veneault-Fourrey C."/>
            <person name="LaButti K."/>
            <person name="Lindquist E.A."/>
            <person name="Lipzen A."/>
            <person name="Lundell T."/>
            <person name="Morin E."/>
            <person name="Murat C."/>
            <person name="Riley R."/>
            <person name="Ohm R."/>
            <person name="Sun H."/>
            <person name="Tunlid A."/>
            <person name="Henrissat B."/>
            <person name="Grigoriev I.V."/>
            <person name="Hibbett D.S."/>
            <person name="Martin F."/>
        </authorList>
    </citation>
    <scope>NUCLEOTIDE SEQUENCE [LARGE SCALE GENOMIC DNA]</scope>
    <source>
        <strain evidence="4 5">SS14</strain>
    </source>
</reference>
<dbReference type="Pfam" id="PF00400">
    <property type="entry name" value="WD40"/>
    <property type="match status" value="2"/>
</dbReference>
<dbReference type="PROSITE" id="PS50082">
    <property type="entry name" value="WD_REPEATS_2"/>
    <property type="match status" value="1"/>
</dbReference>
<evidence type="ECO:0000256" key="2">
    <source>
        <dbReference type="ARBA" id="ARBA00022737"/>
    </source>
</evidence>
<organism evidence="4 5">
    <name type="scientific">Sphaerobolus stellatus (strain SS14)</name>
    <dbReference type="NCBI Taxonomy" id="990650"/>
    <lineage>
        <taxon>Eukaryota</taxon>
        <taxon>Fungi</taxon>
        <taxon>Dikarya</taxon>
        <taxon>Basidiomycota</taxon>
        <taxon>Agaricomycotina</taxon>
        <taxon>Agaricomycetes</taxon>
        <taxon>Phallomycetidae</taxon>
        <taxon>Geastrales</taxon>
        <taxon>Sphaerobolaceae</taxon>
        <taxon>Sphaerobolus</taxon>
    </lineage>
</organism>
<keyword evidence="1 3" id="KW-0853">WD repeat</keyword>
<proteinExistence type="predicted"/>
<evidence type="ECO:0000256" key="3">
    <source>
        <dbReference type="PROSITE-ProRule" id="PRU00221"/>
    </source>
</evidence>
<dbReference type="SUPFAM" id="SSF50978">
    <property type="entry name" value="WD40 repeat-like"/>
    <property type="match status" value="1"/>
</dbReference>
<evidence type="ECO:0000313" key="5">
    <source>
        <dbReference type="Proteomes" id="UP000054279"/>
    </source>
</evidence>
<dbReference type="PROSITE" id="PS50294">
    <property type="entry name" value="WD_REPEATS_REGION"/>
    <property type="match status" value="1"/>
</dbReference>
<dbReference type="PANTHER" id="PTHR19848:SF8">
    <property type="entry name" value="F-BOX AND WD REPEAT DOMAIN CONTAINING 7"/>
    <property type="match status" value="1"/>
</dbReference>
<keyword evidence="2" id="KW-0677">Repeat</keyword>
<dbReference type="EMBL" id="KN837112">
    <property type="protein sequence ID" value="KIJ45368.1"/>
    <property type="molecule type" value="Genomic_DNA"/>
</dbReference>
<dbReference type="HOGENOM" id="CLU_000288_57_30_1"/>
<dbReference type="InterPro" id="IPR001680">
    <property type="entry name" value="WD40_rpt"/>
</dbReference>
<dbReference type="InterPro" id="IPR036322">
    <property type="entry name" value="WD40_repeat_dom_sf"/>
</dbReference>
<name>A0A0C9UR45_SPHS4</name>
<dbReference type="InterPro" id="IPR015943">
    <property type="entry name" value="WD40/YVTN_repeat-like_dom_sf"/>
</dbReference>